<feature type="region of interest" description="Disordered" evidence="1">
    <location>
        <begin position="45"/>
        <end position="69"/>
    </location>
</feature>
<dbReference type="InterPro" id="IPR054262">
    <property type="entry name" value="DUF6993"/>
</dbReference>
<evidence type="ECO:0000313" key="4">
    <source>
        <dbReference type="Proteomes" id="UP000608530"/>
    </source>
</evidence>
<proteinExistence type="predicted"/>
<gene>
    <name evidence="3" type="ORF">JD276_09115</name>
</gene>
<name>A0A934UVR9_9MICO</name>
<dbReference type="Proteomes" id="UP000608530">
    <property type="component" value="Unassembled WGS sequence"/>
</dbReference>
<evidence type="ECO:0000313" key="3">
    <source>
        <dbReference type="EMBL" id="MBK0419192.1"/>
    </source>
</evidence>
<organism evidence="3 4">
    <name type="scientific">Leucobacter chromiisoli</name>
    <dbReference type="NCBI Taxonomy" id="2796471"/>
    <lineage>
        <taxon>Bacteria</taxon>
        <taxon>Bacillati</taxon>
        <taxon>Actinomycetota</taxon>
        <taxon>Actinomycetes</taxon>
        <taxon>Micrococcales</taxon>
        <taxon>Microbacteriaceae</taxon>
        <taxon>Leucobacter</taxon>
    </lineage>
</organism>
<evidence type="ECO:0000259" key="2">
    <source>
        <dbReference type="Pfam" id="PF22504"/>
    </source>
</evidence>
<dbReference type="AlphaFoldDB" id="A0A934UVR9"/>
<dbReference type="Pfam" id="PF22504">
    <property type="entry name" value="DUF6993"/>
    <property type="match status" value="1"/>
</dbReference>
<sequence>MKSPSPSAPTLRRAPARTRGGRAALAAAALLAAAPLLAGCFLLEGPTPETPPRETPAEPEVAPELVPGGSAEENLPFFTETLRAYAAGEGAIQGQPVVDAVAAAGFDRTTMQVSFDQSRTGLPADSIFVAVRIESDCLIGQLVPEDRSFTAEAMPAVGPEQNVCLIGETRPIDW</sequence>
<protein>
    <recommendedName>
        <fullName evidence="2">DUF6993 domain-containing protein</fullName>
    </recommendedName>
</protein>
<accession>A0A934UVR9</accession>
<feature type="domain" description="DUF6993" evidence="2">
    <location>
        <begin position="82"/>
        <end position="168"/>
    </location>
</feature>
<comment type="caution">
    <text evidence="3">The sequence shown here is derived from an EMBL/GenBank/DDBJ whole genome shotgun (WGS) entry which is preliminary data.</text>
</comment>
<reference evidence="3" key="1">
    <citation type="submission" date="2020-12" db="EMBL/GenBank/DDBJ databases">
        <title>Leucobacter sp. CAS1, isolated from Chromium sludge.</title>
        <authorList>
            <person name="Xu Z."/>
        </authorList>
    </citation>
    <scope>NUCLEOTIDE SEQUENCE</scope>
    <source>
        <strain evidence="3">CSA1</strain>
    </source>
</reference>
<feature type="compositionally biased region" description="Low complexity" evidence="1">
    <location>
        <begin position="58"/>
        <end position="69"/>
    </location>
</feature>
<dbReference type="EMBL" id="JAEHOH010000011">
    <property type="protein sequence ID" value="MBK0419192.1"/>
    <property type="molecule type" value="Genomic_DNA"/>
</dbReference>
<evidence type="ECO:0000256" key="1">
    <source>
        <dbReference type="SAM" id="MobiDB-lite"/>
    </source>
</evidence>
<dbReference type="RefSeq" id="WP_200115327.1">
    <property type="nucleotide sequence ID" value="NZ_JAEHOH010000011.1"/>
</dbReference>
<keyword evidence="4" id="KW-1185">Reference proteome</keyword>